<accession>A0A804MUY5</accession>
<evidence type="ECO:0000256" key="1">
    <source>
        <dbReference type="SAM" id="MobiDB-lite"/>
    </source>
</evidence>
<protein>
    <submittedName>
        <fullName evidence="2">Uncharacterized protein</fullName>
    </submittedName>
</protein>
<evidence type="ECO:0000313" key="2">
    <source>
        <dbReference type="EnsemblPlants" id="Zm00001eb113390_P001"/>
    </source>
</evidence>
<dbReference type="EnsemblPlants" id="Zm00001eb113390_T001">
    <property type="protein sequence ID" value="Zm00001eb113390_P001"/>
    <property type="gene ID" value="Zm00001eb113390"/>
</dbReference>
<evidence type="ECO:0000313" key="3">
    <source>
        <dbReference type="Proteomes" id="UP000007305"/>
    </source>
</evidence>
<name>A0A804MUY5_MAIZE</name>
<feature type="compositionally biased region" description="Low complexity" evidence="1">
    <location>
        <begin position="41"/>
        <end position="76"/>
    </location>
</feature>
<dbReference type="InParanoid" id="A0A804MUY5"/>
<organism evidence="2 3">
    <name type="scientific">Zea mays</name>
    <name type="common">Maize</name>
    <dbReference type="NCBI Taxonomy" id="4577"/>
    <lineage>
        <taxon>Eukaryota</taxon>
        <taxon>Viridiplantae</taxon>
        <taxon>Streptophyta</taxon>
        <taxon>Embryophyta</taxon>
        <taxon>Tracheophyta</taxon>
        <taxon>Spermatophyta</taxon>
        <taxon>Magnoliopsida</taxon>
        <taxon>Liliopsida</taxon>
        <taxon>Poales</taxon>
        <taxon>Poaceae</taxon>
        <taxon>PACMAD clade</taxon>
        <taxon>Panicoideae</taxon>
        <taxon>Andropogonodae</taxon>
        <taxon>Andropogoneae</taxon>
        <taxon>Tripsacinae</taxon>
        <taxon>Zea</taxon>
    </lineage>
</organism>
<keyword evidence="3" id="KW-1185">Reference proteome</keyword>
<sequence length="114" mass="11493">MNLAGEAQDPAPSPTTMTHHLQKAPLAAADPQTTNAPDPGTALQAQASHAATAAGRPRAWAPTSLASHGHGHASSRAPPPRASRASHHGRGRKATRPCQQGGAADGNQPLDPAS</sequence>
<dbReference type="Gramene" id="Zm00001eb113390_T001">
    <property type="protein sequence ID" value="Zm00001eb113390_P001"/>
    <property type="gene ID" value="Zm00001eb113390"/>
</dbReference>
<reference evidence="3" key="1">
    <citation type="submission" date="2015-12" db="EMBL/GenBank/DDBJ databases">
        <title>Update maize B73 reference genome by single molecule sequencing technologies.</title>
        <authorList>
            <consortium name="Maize Genome Sequencing Project"/>
            <person name="Ware D."/>
        </authorList>
    </citation>
    <scope>NUCLEOTIDE SEQUENCE [LARGE SCALE GENOMIC DNA]</scope>
    <source>
        <strain evidence="3">cv. B73</strain>
    </source>
</reference>
<reference evidence="2" key="3">
    <citation type="submission" date="2021-05" db="UniProtKB">
        <authorList>
            <consortium name="EnsemblPlants"/>
        </authorList>
    </citation>
    <scope>IDENTIFICATION</scope>
    <source>
        <strain evidence="2">cv. B73</strain>
    </source>
</reference>
<dbReference type="AlphaFoldDB" id="A0A804MUY5"/>
<dbReference type="Proteomes" id="UP000007305">
    <property type="component" value="Chromosome 2"/>
</dbReference>
<feature type="region of interest" description="Disordered" evidence="1">
    <location>
        <begin position="1"/>
        <end position="114"/>
    </location>
</feature>
<feature type="compositionally biased region" description="Basic residues" evidence="1">
    <location>
        <begin position="84"/>
        <end position="95"/>
    </location>
</feature>
<reference evidence="2" key="2">
    <citation type="submission" date="2019-07" db="EMBL/GenBank/DDBJ databases">
        <authorList>
            <person name="Seetharam A."/>
            <person name="Woodhouse M."/>
            <person name="Cannon E."/>
        </authorList>
    </citation>
    <scope>NUCLEOTIDE SEQUENCE [LARGE SCALE GENOMIC DNA]</scope>
    <source>
        <strain evidence="2">cv. B73</strain>
    </source>
</reference>
<proteinExistence type="predicted"/>